<dbReference type="EMBL" id="UYYF01004493">
    <property type="protein sequence ID" value="VDN04732.1"/>
    <property type="molecule type" value="Genomic_DNA"/>
</dbReference>
<name>A0A158RCE1_THECL</name>
<evidence type="ECO:0000313" key="2">
    <source>
        <dbReference type="EMBL" id="VDN04732.1"/>
    </source>
</evidence>
<dbReference type="Pfam" id="PF08687">
    <property type="entry name" value="ASD2"/>
    <property type="match status" value="1"/>
</dbReference>
<dbReference type="AlphaFoldDB" id="A0A158RCE1"/>
<feature type="domain" description="ASD2" evidence="1">
    <location>
        <begin position="278"/>
        <end position="465"/>
    </location>
</feature>
<dbReference type="OrthoDB" id="10063560at2759"/>
<reference evidence="4" key="1">
    <citation type="submission" date="2016-04" db="UniProtKB">
        <authorList>
            <consortium name="WormBaseParasite"/>
        </authorList>
    </citation>
    <scope>IDENTIFICATION</scope>
</reference>
<dbReference type="InterPro" id="IPR014799">
    <property type="entry name" value="ASD2_dom"/>
</dbReference>
<proteinExistence type="predicted"/>
<dbReference type="Gene3D" id="6.10.250.3120">
    <property type="match status" value="1"/>
</dbReference>
<sequence>MIEMEYSDGGNAMTLANKNRVASKKIFEQLQQSTRTSNHITLSDGFMLHRQPSGAQKRIRQRQEQKWLRAISINTGLSNVDHNRTPPVPEKNAYRSLIDSGGYKSILPEELPLDITSFSPLTKSTSAISDSSNSPSVSVATSTIKIDNSTGNTSLIITVYLNIARSINSFLGGKPTVQVHPMPSNMPTSSVVAAVLNSSATNSITNIVPEKVREKPAVPKKPAKLILPTTSTAIETVPVTPLSLSTSNLNLFSSSAQSSPSTSNSFRLFSSPSFMCLHNALMEPSLTTEEVVRLEAKRRKLIESITRKVTILDEERNAIDEDFNMNEALKNEVFTNLMRSGDSVILEKIEKNLAQNSQLCRLETRLCMQLERLQSISQSNENADKGLINARIQRLKQQLDDQTILRKAFDRRDAEVDKYVTSRLDEVQASQWRIYKETWRRLTTERQEIDERLFLGREQISALRNVQPHV</sequence>
<protein>
    <submittedName>
        <fullName evidence="4">ASD2 domain-containing protein</fullName>
    </submittedName>
</protein>
<evidence type="ECO:0000313" key="3">
    <source>
        <dbReference type="Proteomes" id="UP000276776"/>
    </source>
</evidence>
<keyword evidence="3" id="KW-1185">Reference proteome</keyword>
<evidence type="ECO:0000313" key="4">
    <source>
        <dbReference type="WBParaSite" id="TCLT_0000730101-mRNA-1"/>
    </source>
</evidence>
<dbReference type="Proteomes" id="UP000276776">
    <property type="component" value="Unassembled WGS sequence"/>
</dbReference>
<accession>A0A158RCE1</accession>
<organism evidence="4">
    <name type="scientific">Thelazia callipaeda</name>
    <name type="common">Oriental eyeworm</name>
    <name type="synonym">Parasitic nematode</name>
    <dbReference type="NCBI Taxonomy" id="103827"/>
    <lineage>
        <taxon>Eukaryota</taxon>
        <taxon>Metazoa</taxon>
        <taxon>Ecdysozoa</taxon>
        <taxon>Nematoda</taxon>
        <taxon>Chromadorea</taxon>
        <taxon>Rhabditida</taxon>
        <taxon>Spirurina</taxon>
        <taxon>Spiruromorpha</taxon>
        <taxon>Thelazioidea</taxon>
        <taxon>Thelaziidae</taxon>
        <taxon>Thelazia</taxon>
    </lineage>
</organism>
<dbReference type="WBParaSite" id="TCLT_0000730101-mRNA-1">
    <property type="protein sequence ID" value="TCLT_0000730101-mRNA-1"/>
    <property type="gene ID" value="TCLT_0000730101"/>
</dbReference>
<evidence type="ECO:0000259" key="1">
    <source>
        <dbReference type="Pfam" id="PF08687"/>
    </source>
</evidence>
<gene>
    <name evidence="2" type="ORF">TCLT_LOCUS7290</name>
</gene>
<dbReference type="STRING" id="103827.A0A158RCE1"/>
<reference evidence="2 3" key="2">
    <citation type="submission" date="2018-11" db="EMBL/GenBank/DDBJ databases">
        <authorList>
            <consortium name="Pathogen Informatics"/>
        </authorList>
    </citation>
    <scope>NUCLEOTIDE SEQUENCE [LARGE SCALE GENOMIC DNA]</scope>
</reference>
<dbReference type="OMA" id="GHMLHRQ"/>